<organism evidence="1 2">
    <name type="scientific">Trichonephila clavata</name>
    <name type="common">Joro spider</name>
    <name type="synonym">Nephila clavata</name>
    <dbReference type="NCBI Taxonomy" id="2740835"/>
    <lineage>
        <taxon>Eukaryota</taxon>
        <taxon>Metazoa</taxon>
        <taxon>Ecdysozoa</taxon>
        <taxon>Arthropoda</taxon>
        <taxon>Chelicerata</taxon>
        <taxon>Arachnida</taxon>
        <taxon>Araneae</taxon>
        <taxon>Araneomorphae</taxon>
        <taxon>Entelegynae</taxon>
        <taxon>Araneoidea</taxon>
        <taxon>Nephilidae</taxon>
        <taxon>Trichonephila</taxon>
    </lineage>
</organism>
<comment type="caution">
    <text evidence="1">The sequence shown here is derived from an EMBL/GenBank/DDBJ whole genome shotgun (WGS) entry which is preliminary data.</text>
</comment>
<keyword evidence="2" id="KW-1185">Reference proteome</keyword>
<dbReference type="Proteomes" id="UP000887116">
    <property type="component" value="Unassembled WGS sequence"/>
</dbReference>
<evidence type="ECO:0000313" key="2">
    <source>
        <dbReference type="Proteomes" id="UP000887116"/>
    </source>
</evidence>
<dbReference type="EMBL" id="BMAO01012159">
    <property type="protein sequence ID" value="GFQ79365.1"/>
    <property type="molecule type" value="Genomic_DNA"/>
</dbReference>
<proteinExistence type="predicted"/>
<sequence>MMKWEARCIGPGYCAPFLSDQFRWDWMAFLILRNIKSTCDDILCPLFANSNVLNVGMRFVMHCNDVSYNLQWFYHSFAMDYACYLTLLSPFTFTDHFRREYPLLSDFFLLSFQPLNTQDTVTRENFEDFSFQKSALSARTIFYGLRSHLKLSFFYLYLIFRDDYIVRS</sequence>
<accession>A0A8X6ILH9</accession>
<reference evidence="1" key="1">
    <citation type="submission" date="2020-07" db="EMBL/GenBank/DDBJ databases">
        <title>Multicomponent nature underlies the extraordinary mechanical properties of spider dragline silk.</title>
        <authorList>
            <person name="Kono N."/>
            <person name="Nakamura H."/>
            <person name="Mori M."/>
            <person name="Yoshida Y."/>
            <person name="Ohtoshi R."/>
            <person name="Malay A.D."/>
            <person name="Moran D.A.P."/>
            <person name="Tomita M."/>
            <person name="Numata K."/>
            <person name="Arakawa K."/>
        </authorList>
    </citation>
    <scope>NUCLEOTIDE SEQUENCE</scope>
</reference>
<dbReference type="AlphaFoldDB" id="A0A8X6ILH9"/>
<gene>
    <name evidence="1" type="ORF">TNCT_75861</name>
</gene>
<name>A0A8X6ILH9_TRICU</name>
<evidence type="ECO:0000313" key="1">
    <source>
        <dbReference type="EMBL" id="GFQ79365.1"/>
    </source>
</evidence>
<protein>
    <submittedName>
        <fullName evidence="1">Uncharacterized protein</fullName>
    </submittedName>
</protein>